<comment type="catalytic activity">
    <reaction evidence="5 15">
        <text>L-phenylalanyl-tRNA(Phe) + an N-terminal L-alpha-aminoacyl-[protein] = an N-terminal L-phenylalanyl-L-alpha-aminoacyl-[protein] + tRNA(Phe)</text>
        <dbReference type="Rhea" id="RHEA:43632"/>
        <dbReference type="Rhea" id="RHEA-COMP:9668"/>
        <dbReference type="Rhea" id="RHEA-COMP:9699"/>
        <dbReference type="Rhea" id="RHEA-COMP:10636"/>
        <dbReference type="Rhea" id="RHEA-COMP:10637"/>
        <dbReference type="ChEBI" id="CHEBI:78442"/>
        <dbReference type="ChEBI" id="CHEBI:78531"/>
        <dbReference type="ChEBI" id="CHEBI:78597"/>
        <dbReference type="ChEBI" id="CHEBI:83561"/>
        <dbReference type="EC" id="2.3.2.6"/>
    </reaction>
</comment>
<keyword evidence="4 15" id="KW-0012">Acyltransferase</keyword>
<dbReference type="EMBL" id="JAUUUU010000006">
    <property type="protein sequence ID" value="MDP1521309.1"/>
    <property type="molecule type" value="Genomic_DNA"/>
</dbReference>
<comment type="catalytic activity">
    <reaction evidence="6 15">
        <text>N-terminal L-arginyl-[protein] + L-leucyl-tRNA(Leu) = N-terminal L-leucyl-L-arginyl-[protein] + tRNA(Leu) + H(+)</text>
        <dbReference type="Rhea" id="RHEA:50416"/>
        <dbReference type="Rhea" id="RHEA-COMP:9613"/>
        <dbReference type="Rhea" id="RHEA-COMP:9622"/>
        <dbReference type="Rhea" id="RHEA-COMP:12672"/>
        <dbReference type="Rhea" id="RHEA-COMP:12673"/>
        <dbReference type="ChEBI" id="CHEBI:15378"/>
        <dbReference type="ChEBI" id="CHEBI:64719"/>
        <dbReference type="ChEBI" id="CHEBI:78442"/>
        <dbReference type="ChEBI" id="CHEBI:78494"/>
        <dbReference type="ChEBI" id="CHEBI:133044"/>
        <dbReference type="EC" id="2.3.2.6"/>
    </reaction>
</comment>
<keyword evidence="3 15" id="KW-0808">Transferase</keyword>
<dbReference type="PANTHER" id="PTHR30098:SF2">
    <property type="entry name" value="LEUCYL_PHENYLALANYL-TRNA--PROTEIN TRANSFERASE"/>
    <property type="match status" value="1"/>
</dbReference>
<dbReference type="PANTHER" id="PTHR30098">
    <property type="entry name" value="LEUCYL/PHENYLALANYL-TRNA--PROTEIN TRANSFERASE"/>
    <property type="match status" value="1"/>
</dbReference>
<evidence type="ECO:0000256" key="12">
    <source>
        <dbReference type="ARBA" id="ARBA00077136"/>
    </source>
</evidence>
<sequence length="239" mass="26888">MLELTRLNDNNPIFPPPEYALREPDGLLAVGGNLSTSTLLSAYYQGIFPWYEAGQPLLWWSPDPRAVLFPKHIRISRSLRKSWRRRCWEIRTDSDFQQVIDSCASPRSSSNSGTWITDEMRQAYLAMHRGGHAHSVEVWDGLQLVGGLYGIMVGQLFCGESMFSREKDASKVALVALAAMLQSQSPDCLIDCQVSNAHLVSMGAETIPRREFLARLNSLRDKTIDWSSIDPANELSKLM</sequence>
<dbReference type="SUPFAM" id="SSF55729">
    <property type="entry name" value="Acyl-CoA N-acyltransferases (Nat)"/>
    <property type="match status" value="1"/>
</dbReference>
<dbReference type="Proteomes" id="UP001178354">
    <property type="component" value="Unassembled WGS sequence"/>
</dbReference>
<comment type="catalytic activity">
    <reaction evidence="7 15">
        <text>N-terminal L-lysyl-[protein] + L-leucyl-tRNA(Leu) = N-terminal L-leucyl-L-lysyl-[protein] + tRNA(Leu) + H(+)</text>
        <dbReference type="Rhea" id="RHEA:12340"/>
        <dbReference type="Rhea" id="RHEA-COMP:9613"/>
        <dbReference type="Rhea" id="RHEA-COMP:9622"/>
        <dbReference type="Rhea" id="RHEA-COMP:12670"/>
        <dbReference type="Rhea" id="RHEA-COMP:12671"/>
        <dbReference type="ChEBI" id="CHEBI:15378"/>
        <dbReference type="ChEBI" id="CHEBI:65249"/>
        <dbReference type="ChEBI" id="CHEBI:78442"/>
        <dbReference type="ChEBI" id="CHEBI:78494"/>
        <dbReference type="ChEBI" id="CHEBI:133043"/>
        <dbReference type="EC" id="2.3.2.6"/>
    </reaction>
</comment>
<comment type="similarity">
    <text evidence="9 15">Belongs to the L/F-transferase family.</text>
</comment>
<dbReference type="EC" id="2.3.2.6" evidence="10 15"/>
<evidence type="ECO:0000256" key="15">
    <source>
        <dbReference type="HAMAP-Rule" id="MF_00688"/>
    </source>
</evidence>
<dbReference type="InterPro" id="IPR042203">
    <property type="entry name" value="Leu/Phe-tRNA_Trfase_C"/>
</dbReference>
<protein>
    <recommendedName>
        <fullName evidence="11 15">Leucyl/phenylalanyl-tRNA--protein transferase</fullName>
        <ecNumber evidence="10 15">2.3.2.6</ecNumber>
    </recommendedName>
    <alternativeName>
        <fullName evidence="12 15">L/F-transferase</fullName>
    </alternativeName>
    <alternativeName>
        <fullName evidence="13 15">Leucyltransferase</fullName>
    </alternativeName>
    <alternativeName>
        <fullName evidence="14 15">Phenyalanyltransferase</fullName>
    </alternativeName>
</protein>
<comment type="subcellular location">
    <subcellularLocation>
        <location evidence="1 15">Cytoplasm</location>
    </subcellularLocation>
</comment>
<dbReference type="NCBIfam" id="TIGR00667">
    <property type="entry name" value="aat"/>
    <property type="match status" value="1"/>
</dbReference>
<evidence type="ECO:0000256" key="3">
    <source>
        <dbReference type="ARBA" id="ARBA00022679"/>
    </source>
</evidence>
<dbReference type="FunFam" id="3.40.630.70:FF:000001">
    <property type="entry name" value="Leucyl/phenylalanyl-tRNA--protein transferase"/>
    <property type="match status" value="1"/>
</dbReference>
<evidence type="ECO:0000256" key="4">
    <source>
        <dbReference type="ARBA" id="ARBA00023315"/>
    </source>
</evidence>
<dbReference type="AlphaFoldDB" id="A0AAW8B5A9"/>
<evidence type="ECO:0000256" key="1">
    <source>
        <dbReference type="ARBA" id="ARBA00004496"/>
    </source>
</evidence>
<evidence type="ECO:0000256" key="6">
    <source>
        <dbReference type="ARBA" id="ARBA00050652"/>
    </source>
</evidence>
<evidence type="ECO:0000313" key="17">
    <source>
        <dbReference type="Proteomes" id="UP001178354"/>
    </source>
</evidence>
<dbReference type="InterPro" id="IPR004616">
    <property type="entry name" value="Leu/Phe-tRNA_Trfase"/>
</dbReference>
<dbReference type="FunFam" id="3.30.70.3550:FF:000001">
    <property type="entry name" value="Leucyl/phenylalanyl-tRNA--protein transferase"/>
    <property type="match status" value="1"/>
</dbReference>
<gene>
    <name evidence="15 16" type="primary">aat</name>
    <name evidence="16" type="ORF">Q8A57_10035</name>
</gene>
<proteinExistence type="inferred from homology"/>
<dbReference type="HAMAP" id="MF_00688">
    <property type="entry name" value="Leu_Phe_trans"/>
    <property type="match status" value="1"/>
</dbReference>
<evidence type="ECO:0000256" key="2">
    <source>
        <dbReference type="ARBA" id="ARBA00022490"/>
    </source>
</evidence>
<evidence type="ECO:0000256" key="5">
    <source>
        <dbReference type="ARBA" id="ARBA00050607"/>
    </source>
</evidence>
<reference evidence="16" key="2">
    <citation type="submission" date="2023-08" db="EMBL/GenBank/DDBJ databases">
        <authorList>
            <person name="Luo J."/>
        </authorList>
    </citation>
    <scope>NUCLEOTIDE SEQUENCE</scope>
    <source>
        <strain evidence="16">DSM 25064</strain>
    </source>
</reference>
<dbReference type="GO" id="GO:0008914">
    <property type="term" value="F:leucyl-tRNA--protein transferase activity"/>
    <property type="evidence" value="ECO:0007669"/>
    <property type="project" value="UniProtKB-UniRule"/>
</dbReference>
<dbReference type="Gene3D" id="3.40.630.70">
    <property type="entry name" value="Leucyl/phenylalanyl-tRNA-protein transferase, C-terminal domain"/>
    <property type="match status" value="1"/>
</dbReference>
<dbReference type="InterPro" id="IPR042221">
    <property type="entry name" value="Leu/Phe-tRNA_Trfase_N"/>
</dbReference>
<reference evidence="16" key="1">
    <citation type="journal article" date="2010" name="Int. J. Syst. Evol. Microbiol.">
        <title>Porticoccus litoralis gen. nov., sp. nov., a gammaproteobacterium isolated from the Yellow Sea.</title>
        <authorList>
            <person name="Oh H.M."/>
            <person name="Kim H."/>
            <person name="Kim K.M."/>
            <person name="Min G.S."/>
            <person name="Cho J.C."/>
        </authorList>
    </citation>
    <scope>NUCLEOTIDE SEQUENCE</scope>
    <source>
        <strain evidence="16">DSM 25064</strain>
    </source>
</reference>
<evidence type="ECO:0000256" key="11">
    <source>
        <dbReference type="ARBA" id="ARBA00074372"/>
    </source>
</evidence>
<evidence type="ECO:0000256" key="7">
    <source>
        <dbReference type="ARBA" id="ARBA00051538"/>
    </source>
</evidence>
<dbReference type="InterPro" id="IPR016181">
    <property type="entry name" value="Acyl_CoA_acyltransferase"/>
</dbReference>
<evidence type="ECO:0000256" key="8">
    <source>
        <dbReference type="ARBA" id="ARBA00054043"/>
    </source>
</evidence>
<keyword evidence="2 15" id="KW-0963">Cytoplasm</keyword>
<evidence type="ECO:0000256" key="13">
    <source>
        <dbReference type="ARBA" id="ARBA00077165"/>
    </source>
</evidence>
<dbReference type="RefSeq" id="WP_305170972.1">
    <property type="nucleotide sequence ID" value="NZ_JAUUUU010000006.1"/>
</dbReference>
<comment type="function">
    <text evidence="8 15">Functions in the N-end rule pathway of protein degradation where it conjugates Leu, Phe and, less efficiently, Met from aminoacyl-tRNAs to the N-termini of proteins containing an N-terminal arginine or lysine.</text>
</comment>
<dbReference type="GO" id="GO:0005737">
    <property type="term" value="C:cytoplasm"/>
    <property type="evidence" value="ECO:0007669"/>
    <property type="project" value="UniProtKB-SubCell"/>
</dbReference>
<comment type="caution">
    <text evidence="16">The sequence shown here is derived from an EMBL/GenBank/DDBJ whole genome shotgun (WGS) entry which is preliminary data.</text>
</comment>
<evidence type="ECO:0000256" key="10">
    <source>
        <dbReference type="ARBA" id="ARBA00066767"/>
    </source>
</evidence>
<name>A0AAW8B5A9_9GAMM</name>
<dbReference type="GO" id="GO:0030163">
    <property type="term" value="P:protein catabolic process"/>
    <property type="evidence" value="ECO:0007669"/>
    <property type="project" value="UniProtKB-UniRule"/>
</dbReference>
<evidence type="ECO:0000256" key="14">
    <source>
        <dbReference type="ARBA" id="ARBA00083640"/>
    </source>
</evidence>
<dbReference type="Gene3D" id="3.30.70.3550">
    <property type="entry name" value="Leucyl/phenylalanyl-tRNA-protein transferase, N-terminal domain"/>
    <property type="match status" value="1"/>
</dbReference>
<dbReference type="Pfam" id="PF03588">
    <property type="entry name" value="Leu_Phe_trans"/>
    <property type="match status" value="1"/>
</dbReference>
<evidence type="ECO:0000256" key="9">
    <source>
        <dbReference type="ARBA" id="ARBA00061535"/>
    </source>
</evidence>
<keyword evidence="17" id="KW-1185">Reference proteome</keyword>
<accession>A0AAW8B5A9</accession>
<evidence type="ECO:0000313" key="16">
    <source>
        <dbReference type="EMBL" id="MDP1521309.1"/>
    </source>
</evidence>
<organism evidence="16 17">
    <name type="scientific">Porticoccus litoralis</name>
    <dbReference type="NCBI Taxonomy" id="434086"/>
    <lineage>
        <taxon>Bacteria</taxon>
        <taxon>Pseudomonadati</taxon>
        <taxon>Pseudomonadota</taxon>
        <taxon>Gammaproteobacteria</taxon>
        <taxon>Cellvibrionales</taxon>
        <taxon>Porticoccaceae</taxon>
        <taxon>Porticoccus</taxon>
    </lineage>
</organism>